<proteinExistence type="predicted"/>
<evidence type="ECO:0000313" key="3">
    <source>
        <dbReference type="Proteomes" id="UP000092714"/>
    </source>
</evidence>
<name>A0A174AXH8_9CLOT</name>
<feature type="region of interest" description="Disordered" evidence="1">
    <location>
        <begin position="25"/>
        <end position="53"/>
    </location>
</feature>
<reference evidence="2 3" key="1">
    <citation type="submission" date="2016-06" db="EMBL/GenBank/DDBJ databases">
        <authorList>
            <person name="Kjaerup R.B."/>
            <person name="Dalgaard T.S."/>
            <person name="Juul-Madsen H.R."/>
        </authorList>
    </citation>
    <scope>NUCLEOTIDE SEQUENCE [LARGE SCALE GENOMIC DNA]</scope>
    <source>
        <strain evidence="2 3">373-A1</strain>
    </source>
</reference>
<dbReference type="AlphaFoldDB" id="A0A174AXH8"/>
<comment type="caution">
    <text evidence="2">The sequence shown here is derived from an EMBL/GenBank/DDBJ whole genome shotgun (WGS) entry which is preliminary data.</text>
</comment>
<dbReference type="Proteomes" id="UP000092714">
    <property type="component" value="Unassembled WGS sequence"/>
</dbReference>
<organism evidence="2 3">
    <name type="scientific">Clostridium paraputrificum</name>
    <dbReference type="NCBI Taxonomy" id="29363"/>
    <lineage>
        <taxon>Bacteria</taxon>
        <taxon>Bacillati</taxon>
        <taxon>Bacillota</taxon>
        <taxon>Clostridia</taxon>
        <taxon>Eubacteriales</taxon>
        <taxon>Clostridiaceae</taxon>
        <taxon>Clostridium</taxon>
    </lineage>
</organism>
<gene>
    <name evidence="2" type="ORF">CP373A1_01870</name>
</gene>
<evidence type="ECO:0000313" key="2">
    <source>
        <dbReference type="EMBL" id="OBY12366.1"/>
    </source>
</evidence>
<dbReference type="RefSeq" id="WP_055253613.1">
    <property type="nucleotide sequence ID" value="NZ_CABHIH010000001.1"/>
</dbReference>
<evidence type="ECO:0000256" key="1">
    <source>
        <dbReference type="SAM" id="MobiDB-lite"/>
    </source>
</evidence>
<accession>A0A174AXH8</accession>
<sequence>MWRTTDINKIVNKYEVKKVYGGKRPSKIRDDGYRDEGKNKSFKEALKEQKKDSSKEEIIVQAKEELEESVIVSSSLRSLIQKNNVLDRIIEEEIQNHPNLNNLVEDIYKE</sequence>
<dbReference type="EMBL" id="MAPZ01000009">
    <property type="protein sequence ID" value="OBY12366.1"/>
    <property type="molecule type" value="Genomic_DNA"/>
</dbReference>
<protein>
    <submittedName>
        <fullName evidence="2">Uncharacterized protein</fullName>
    </submittedName>
</protein>
<keyword evidence="3" id="KW-1185">Reference proteome</keyword>
<feature type="compositionally biased region" description="Basic and acidic residues" evidence="1">
    <location>
        <begin position="27"/>
        <end position="53"/>
    </location>
</feature>